<organism evidence="9 10">
    <name type="scientific">Amblyomma americanum</name>
    <name type="common">Lone star tick</name>
    <dbReference type="NCBI Taxonomy" id="6943"/>
    <lineage>
        <taxon>Eukaryota</taxon>
        <taxon>Metazoa</taxon>
        <taxon>Ecdysozoa</taxon>
        <taxon>Arthropoda</taxon>
        <taxon>Chelicerata</taxon>
        <taxon>Arachnida</taxon>
        <taxon>Acari</taxon>
        <taxon>Parasitiformes</taxon>
        <taxon>Ixodida</taxon>
        <taxon>Ixodoidea</taxon>
        <taxon>Ixodidae</taxon>
        <taxon>Amblyomminae</taxon>
        <taxon>Amblyomma</taxon>
    </lineage>
</organism>
<sequence>MFYEYSPQKGKQGTKGQKQILEENKQTIKFYSIMAAAALAGHLVTHLVLWRDSITLSYMLLYAFSVLVYGGCIQTMRYMARASYSETGQLLDGGLDLNMVQAGMGEYVDAIPVCTEHVKPALLNSKVLVVYV</sequence>
<evidence type="ECO:0000256" key="1">
    <source>
        <dbReference type="ARBA" id="ARBA00004477"/>
    </source>
</evidence>
<evidence type="ECO:0000256" key="5">
    <source>
        <dbReference type="ARBA" id="ARBA00022824"/>
    </source>
</evidence>
<keyword evidence="4 8" id="KW-0812">Transmembrane</keyword>
<protein>
    <recommendedName>
        <fullName evidence="3">Transmembrane protein 208</fullName>
    </recommendedName>
</protein>
<feature type="transmembrane region" description="Helical" evidence="8">
    <location>
        <begin position="28"/>
        <end position="49"/>
    </location>
</feature>
<dbReference type="GO" id="GO:0005789">
    <property type="term" value="C:endoplasmic reticulum membrane"/>
    <property type="evidence" value="ECO:0007669"/>
    <property type="project" value="UniProtKB-SubCell"/>
</dbReference>
<evidence type="ECO:0000256" key="2">
    <source>
        <dbReference type="ARBA" id="ARBA00009950"/>
    </source>
</evidence>
<evidence type="ECO:0000256" key="8">
    <source>
        <dbReference type="SAM" id="Phobius"/>
    </source>
</evidence>
<dbReference type="GO" id="GO:0006624">
    <property type="term" value="P:vacuolar protein processing"/>
    <property type="evidence" value="ECO:0007669"/>
    <property type="project" value="TreeGrafter"/>
</dbReference>
<dbReference type="AlphaFoldDB" id="A0AAQ4E6Q7"/>
<accession>A0AAQ4E6Q7</accession>
<keyword evidence="7 8" id="KW-0472">Membrane</keyword>
<proteinExistence type="inferred from homology"/>
<evidence type="ECO:0000256" key="4">
    <source>
        <dbReference type="ARBA" id="ARBA00022692"/>
    </source>
</evidence>
<keyword evidence="10" id="KW-1185">Reference proteome</keyword>
<reference evidence="9 10" key="1">
    <citation type="journal article" date="2023" name="Arcadia Sci">
        <title>De novo assembly of a long-read Amblyomma americanum tick genome.</title>
        <authorList>
            <person name="Chou S."/>
            <person name="Poskanzer K.E."/>
            <person name="Rollins M."/>
            <person name="Thuy-Boun P.S."/>
        </authorList>
    </citation>
    <scope>NUCLEOTIDE SEQUENCE [LARGE SCALE GENOMIC DNA]</scope>
    <source>
        <strain evidence="9">F_SG_1</strain>
        <tissue evidence="9">Salivary glands</tissue>
    </source>
</reference>
<comment type="caution">
    <text evidence="9">The sequence shown here is derived from an EMBL/GenBank/DDBJ whole genome shotgun (WGS) entry which is preliminary data.</text>
</comment>
<keyword evidence="5" id="KW-0256">Endoplasmic reticulum</keyword>
<dbReference type="GO" id="GO:0005773">
    <property type="term" value="C:vacuole"/>
    <property type="evidence" value="ECO:0007669"/>
    <property type="project" value="GOC"/>
</dbReference>
<feature type="transmembrane region" description="Helical" evidence="8">
    <location>
        <begin position="55"/>
        <end position="73"/>
    </location>
</feature>
<keyword evidence="6 8" id="KW-1133">Transmembrane helix</keyword>
<name>A0AAQ4E6Q7_AMBAM</name>
<evidence type="ECO:0000313" key="10">
    <source>
        <dbReference type="Proteomes" id="UP001321473"/>
    </source>
</evidence>
<evidence type="ECO:0000256" key="3">
    <source>
        <dbReference type="ARBA" id="ARBA00015033"/>
    </source>
</evidence>
<gene>
    <name evidence="9" type="ORF">V5799_013136</name>
</gene>
<dbReference type="PANTHER" id="PTHR13505">
    <property type="entry name" value="TRANSMEMBRANE PROTEIN 208"/>
    <property type="match status" value="1"/>
</dbReference>
<dbReference type="Proteomes" id="UP001321473">
    <property type="component" value="Unassembled WGS sequence"/>
</dbReference>
<dbReference type="EMBL" id="JARKHS020021191">
    <property type="protein sequence ID" value="KAK8770401.1"/>
    <property type="molecule type" value="Genomic_DNA"/>
</dbReference>
<evidence type="ECO:0000256" key="6">
    <source>
        <dbReference type="ARBA" id="ARBA00022989"/>
    </source>
</evidence>
<comment type="subcellular location">
    <subcellularLocation>
        <location evidence="1">Endoplasmic reticulum membrane</location>
        <topology evidence="1">Multi-pass membrane protein</topology>
    </subcellularLocation>
</comment>
<dbReference type="PANTHER" id="PTHR13505:SF7">
    <property type="entry name" value="TRANSMEMBRANE PROTEIN 208"/>
    <property type="match status" value="1"/>
</dbReference>
<evidence type="ECO:0000313" key="9">
    <source>
        <dbReference type="EMBL" id="KAK8770401.1"/>
    </source>
</evidence>
<evidence type="ECO:0000256" key="7">
    <source>
        <dbReference type="ARBA" id="ARBA00023136"/>
    </source>
</evidence>
<comment type="similarity">
    <text evidence="2">Belongs to the TMEM208 family.</text>
</comment>
<dbReference type="InterPro" id="IPR008506">
    <property type="entry name" value="SND2/TMEM208"/>
</dbReference>
<dbReference type="Pfam" id="PF05620">
    <property type="entry name" value="TMEM208_SND2"/>
    <property type="match status" value="1"/>
</dbReference>